<reference evidence="3" key="1">
    <citation type="submission" date="2017-09" db="EMBL/GenBank/DDBJ databases">
        <title>Depth-based differentiation of microbial function through sediment-hosted aquifers and enrichment of novel symbionts in the deep terrestrial subsurface.</title>
        <authorList>
            <person name="Probst A.J."/>
            <person name="Ladd B."/>
            <person name="Jarett J.K."/>
            <person name="Geller-Mcgrath D.E."/>
            <person name="Sieber C.M.K."/>
            <person name="Emerson J.B."/>
            <person name="Anantharaman K."/>
            <person name="Thomas B.C."/>
            <person name="Malmstrom R."/>
            <person name="Stieglmeier M."/>
            <person name="Klingl A."/>
            <person name="Woyke T."/>
            <person name="Ryan C.M."/>
            <person name="Banfield J.F."/>
        </authorList>
    </citation>
    <scope>NUCLEOTIDE SEQUENCE [LARGE SCALE GENOMIC DNA]</scope>
</reference>
<protein>
    <recommendedName>
        <fullName evidence="4">Type 4 fimbrial biogenesis protein PilO</fullName>
    </recommendedName>
</protein>
<keyword evidence="1" id="KW-1133">Transmembrane helix</keyword>
<evidence type="ECO:0008006" key="4">
    <source>
        <dbReference type="Google" id="ProtNLM"/>
    </source>
</evidence>
<keyword evidence="1" id="KW-0812">Transmembrane</keyword>
<keyword evidence="1" id="KW-0472">Membrane</keyword>
<name>A0A2H0VG52_9BACT</name>
<dbReference type="EMBL" id="PFAH01000005">
    <property type="protein sequence ID" value="PIR98043.1"/>
    <property type="molecule type" value="Genomic_DNA"/>
</dbReference>
<comment type="caution">
    <text evidence="2">The sequence shown here is derived from an EMBL/GenBank/DDBJ whole genome shotgun (WGS) entry which is preliminary data.</text>
</comment>
<dbReference type="Proteomes" id="UP000231466">
    <property type="component" value="Unassembled WGS sequence"/>
</dbReference>
<proteinExistence type="predicted"/>
<sequence>MTEFNFSKYLTPKTIINLSIIVGFFVFIVPLLVSLGGEVEDRAESLRQERGRIASRSESISRLADLRKTADEAKSAYVVLQNILPQREELFSFSDYLESISKSNGVNTQFSFTGEETSSGPDAPGQSAFRVVNNGSFQNILSFIKDIENSNKFLVKLSGVDLTGSGKEYRATISSLVFFYD</sequence>
<evidence type="ECO:0000313" key="3">
    <source>
        <dbReference type="Proteomes" id="UP000231466"/>
    </source>
</evidence>
<organism evidence="2 3">
    <name type="scientific">Candidatus Colwellbacteria bacterium CG10_big_fil_rev_8_21_14_0_10_42_22</name>
    <dbReference type="NCBI Taxonomy" id="1974540"/>
    <lineage>
        <taxon>Bacteria</taxon>
        <taxon>Candidatus Colwelliibacteriota</taxon>
    </lineage>
</organism>
<accession>A0A2H0VG52</accession>
<gene>
    <name evidence="2" type="ORF">COT89_01200</name>
</gene>
<evidence type="ECO:0000313" key="2">
    <source>
        <dbReference type="EMBL" id="PIR98043.1"/>
    </source>
</evidence>
<evidence type="ECO:0000256" key="1">
    <source>
        <dbReference type="SAM" id="Phobius"/>
    </source>
</evidence>
<feature type="transmembrane region" description="Helical" evidence="1">
    <location>
        <begin position="15"/>
        <end position="37"/>
    </location>
</feature>
<dbReference type="AlphaFoldDB" id="A0A2H0VG52"/>